<evidence type="ECO:0000256" key="2">
    <source>
        <dbReference type="ARBA" id="ARBA00022553"/>
    </source>
</evidence>
<sequence>MIKVLLVEKQRLFRRGIEALISAEQDMKVVGMAEDGNSALEQVATLNPDVVLIDIHMPNLSGIHTAARIKQQFSGVRVVFLTSEVEKELIIRAITIGDGFLLKDLYPDNLYQAIRDAYRGQVVLSGDVATILVNTIRELTMDSKNVLSIRLQNRGIHLTPRELDIAILLIEGKTNKQIAHTFHLSGGTVKNYISDLYMKLDIRNRNEVIKYLTGLIDGGVPR</sequence>
<dbReference type="AlphaFoldDB" id="A0A6N8FJ90"/>
<dbReference type="GO" id="GO:0000160">
    <property type="term" value="P:phosphorelay signal transduction system"/>
    <property type="evidence" value="ECO:0007669"/>
    <property type="project" value="InterPro"/>
</dbReference>
<evidence type="ECO:0000256" key="4">
    <source>
        <dbReference type="ARBA" id="ARBA00023125"/>
    </source>
</evidence>
<dbReference type="InterPro" id="IPR000792">
    <property type="entry name" value="Tscrpt_reg_LuxR_C"/>
</dbReference>
<accession>A0A6N8FJ90</accession>
<feature type="domain" description="Response regulatory" evidence="8">
    <location>
        <begin position="3"/>
        <end position="118"/>
    </location>
</feature>
<keyword evidence="2 6" id="KW-0597">Phosphoprotein</keyword>
<evidence type="ECO:0000313" key="10">
    <source>
        <dbReference type="Proteomes" id="UP000469125"/>
    </source>
</evidence>
<dbReference type="InterPro" id="IPR011006">
    <property type="entry name" value="CheY-like_superfamily"/>
</dbReference>
<dbReference type="PROSITE" id="PS50043">
    <property type="entry name" value="HTH_LUXR_2"/>
    <property type="match status" value="1"/>
</dbReference>
<gene>
    <name evidence="9" type="ORF">GMD78_03200</name>
</gene>
<dbReference type="PANTHER" id="PTHR43214">
    <property type="entry name" value="TWO-COMPONENT RESPONSE REGULATOR"/>
    <property type="match status" value="1"/>
</dbReference>
<dbReference type="CDD" id="cd17535">
    <property type="entry name" value="REC_NarL-like"/>
    <property type="match status" value="1"/>
</dbReference>
<dbReference type="SMART" id="SM00448">
    <property type="entry name" value="REC"/>
    <property type="match status" value="1"/>
</dbReference>
<dbReference type="InterPro" id="IPR001789">
    <property type="entry name" value="Sig_transdc_resp-reg_receiver"/>
</dbReference>
<dbReference type="InterPro" id="IPR058245">
    <property type="entry name" value="NreC/VraR/RcsB-like_REC"/>
</dbReference>
<proteinExistence type="predicted"/>
<dbReference type="Pfam" id="PF00196">
    <property type="entry name" value="GerE"/>
    <property type="match status" value="1"/>
</dbReference>
<evidence type="ECO:0000256" key="3">
    <source>
        <dbReference type="ARBA" id="ARBA00023015"/>
    </source>
</evidence>
<dbReference type="CDD" id="cd06170">
    <property type="entry name" value="LuxR_C_like"/>
    <property type="match status" value="1"/>
</dbReference>
<dbReference type="PROSITE" id="PS50110">
    <property type="entry name" value="RESPONSE_REGULATORY"/>
    <property type="match status" value="1"/>
</dbReference>
<keyword evidence="4" id="KW-0238">DNA-binding</keyword>
<dbReference type="SUPFAM" id="SSF46894">
    <property type="entry name" value="C-terminal effector domain of the bipartite response regulators"/>
    <property type="match status" value="1"/>
</dbReference>
<keyword evidence="3" id="KW-0805">Transcription regulation</keyword>
<dbReference type="Gene3D" id="3.40.50.2300">
    <property type="match status" value="1"/>
</dbReference>
<name>A0A6N8FJ90_9BACI</name>
<evidence type="ECO:0000259" key="7">
    <source>
        <dbReference type="PROSITE" id="PS50043"/>
    </source>
</evidence>
<organism evidence="9 10">
    <name type="scientific">Ornithinibacillus caprae</name>
    <dbReference type="NCBI Taxonomy" id="2678566"/>
    <lineage>
        <taxon>Bacteria</taxon>
        <taxon>Bacillati</taxon>
        <taxon>Bacillota</taxon>
        <taxon>Bacilli</taxon>
        <taxon>Bacillales</taxon>
        <taxon>Bacillaceae</taxon>
        <taxon>Ornithinibacillus</taxon>
    </lineage>
</organism>
<dbReference type="GO" id="GO:0005737">
    <property type="term" value="C:cytoplasm"/>
    <property type="evidence" value="ECO:0007669"/>
    <property type="project" value="UniProtKB-SubCell"/>
</dbReference>
<feature type="modified residue" description="4-aspartylphosphate" evidence="6">
    <location>
        <position position="54"/>
    </location>
</feature>
<evidence type="ECO:0000313" key="9">
    <source>
        <dbReference type="EMBL" id="MUK87408.1"/>
    </source>
</evidence>
<evidence type="ECO:0000256" key="1">
    <source>
        <dbReference type="ARBA" id="ARBA00004496"/>
    </source>
</evidence>
<evidence type="ECO:0000256" key="5">
    <source>
        <dbReference type="ARBA" id="ARBA00023163"/>
    </source>
</evidence>
<comment type="caution">
    <text evidence="9">The sequence shown here is derived from an EMBL/GenBank/DDBJ whole genome shotgun (WGS) entry which is preliminary data.</text>
</comment>
<dbReference type="Proteomes" id="UP000469125">
    <property type="component" value="Unassembled WGS sequence"/>
</dbReference>
<comment type="subcellular location">
    <subcellularLocation>
        <location evidence="1">Cytoplasm</location>
    </subcellularLocation>
</comment>
<dbReference type="SUPFAM" id="SSF52172">
    <property type="entry name" value="CheY-like"/>
    <property type="match status" value="1"/>
</dbReference>
<evidence type="ECO:0000259" key="8">
    <source>
        <dbReference type="PROSITE" id="PS50110"/>
    </source>
</evidence>
<dbReference type="InterPro" id="IPR039420">
    <property type="entry name" value="WalR-like"/>
</dbReference>
<keyword evidence="10" id="KW-1185">Reference proteome</keyword>
<dbReference type="PRINTS" id="PR00038">
    <property type="entry name" value="HTHLUXR"/>
</dbReference>
<dbReference type="RefSeq" id="WP_155667079.1">
    <property type="nucleotide sequence ID" value="NZ_WOCA01000002.1"/>
</dbReference>
<dbReference type="Pfam" id="PF00072">
    <property type="entry name" value="Response_reg"/>
    <property type="match status" value="1"/>
</dbReference>
<dbReference type="GO" id="GO:0003677">
    <property type="term" value="F:DNA binding"/>
    <property type="evidence" value="ECO:0007669"/>
    <property type="project" value="UniProtKB-KW"/>
</dbReference>
<dbReference type="GO" id="GO:0006355">
    <property type="term" value="P:regulation of DNA-templated transcription"/>
    <property type="evidence" value="ECO:0007669"/>
    <property type="project" value="InterPro"/>
</dbReference>
<reference evidence="9 10" key="1">
    <citation type="submission" date="2019-11" db="EMBL/GenBank/DDBJ databases">
        <authorList>
            <person name="Li X."/>
        </authorList>
    </citation>
    <scope>NUCLEOTIDE SEQUENCE [LARGE SCALE GENOMIC DNA]</scope>
    <source>
        <strain evidence="9 10">L9</strain>
    </source>
</reference>
<dbReference type="EMBL" id="WOCA01000002">
    <property type="protein sequence ID" value="MUK87408.1"/>
    <property type="molecule type" value="Genomic_DNA"/>
</dbReference>
<dbReference type="InterPro" id="IPR016032">
    <property type="entry name" value="Sig_transdc_resp-reg_C-effctor"/>
</dbReference>
<evidence type="ECO:0000256" key="6">
    <source>
        <dbReference type="PROSITE-ProRule" id="PRU00169"/>
    </source>
</evidence>
<dbReference type="SMART" id="SM00421">
    <property type="entry name" value="HTH_LUXR"/>
    <property type="match status" value="1"/>
</dbReference>
<keyword evidence="5" id="KW-0804">Transcription</keyword>
<feature type="domain" description="HTH luxR-type" evidence="7">
    <location>
        <begin position="151"/>
        <end position="216"/>
    </location>
</feature>
<protein>
    <submittedName>
        <fullName evidence="9">Response regulator</fullName>
    </submittedName>
</protein>